<reference evidence="8" key="1">
    <citation type="submission" date="2021-12" db="EMBL/GenBank/DDBJ databases">
        <authorList>
            <person name="King R."/>
        </authorList>
    </citation>
    <scope>NUCLEOTIDE SEQUENCE</scope>
</reference>
<dbReference type="SUPFAM" id="SSF46774">
    <property type="entry name" value="ARID-like"/>
    <property type="match status" value="1"/>
</dbReference>
<gene>
    <name evidence="8" type="ORF">BEMITA_LOCUS13424</name>
</gene>
<organism evidence="8 9">
    <name type="scientific">Bemisia tabaci</name>
    <name type="common">Sweetpotato whitefly</name>
    <name type="synonym">Aleurodes tabaci</name>
    <dbReference type="NCBI Taxonomy" id="7038"/>
    <lineage>
        <taxon>Eukaryota</taxon>
        <taxon>Metazoa</taxon>
        <taxon>Ecdysozoa</taxon>
        <taxon>Arthropoda</taxon>
        <taxon>Hexapoda</taxon>
        <taxon>Insecta</taxon>
        <taxon>Pterygota</taxon>
        <taxon>Neoptera</taxon>
        <taxon>Paraneoptera</taxon>
        <taxon>Hemiptera</taxon>
        <taxon>Sternorrhyncha</taxon>
        <taxon>Aleyrodoidea</taxon>
        <taxon>Aleyrodidae</taxon>
        <taxon>Aleyrodinae</taxon>
        <taxon>Bemisia</taxon>
    </lineage>
</organism>
<feature type="region of interest" description="Disordered" evidence="5">
    <location>
        <begin position="1699"/>
        <end position="1720"/>
    </location>
</feature>
<evidence type="ECO:0000256" key="1">
    <source>
        <dbReference type="ARBA" id="ARBA00022853"/>
    </source>
</evidence>
<feature type="region of interest" description="Disordered" evidence="5">
    <location>
        <begin position="1345"/>
        <end position="1366"/>
    </location>
</feature>
<keyword evidence="3" id="KW-0804">Transcription</keyword>
<evidence type="ECO:0000256" key="2">
    <source>
        <dbReference type="ARBA" id="ARBA00023015"/>
    </source>
</evidence>
<feature type="region of interest" description="Disordered" evidence="5">
    <location>
        <begin position="539"/>
        <end position="568"/>
    </location>
</feature>
<dbReference type="InterPro" id="IPR011989">
    <property type="entry name" value="ARM-like"/>
</dbReference>
<dbReference type="InterPro" id="IPR013087">
    <property type="entry name" value="Znf_C2H2_type"/>
</dbReference>
<keyword evidence="4" id="KW-0539">Nucleus</keyword>
<sequence>MAHILRKDPDTYRREKESFLRDLVQFHDTRGTAFRRTPKINGKEIDLFLLYNLVTSNGGWVKVNSRNEWEDLLVNFNVPKNCVNSSVALKQIYLRFLDRYEKVHFLGETGDHGDVEDEDSRHRKWSARAFNSVPLTYNYHQHNITDAAREVNGFSKDLYRPSEYDKLALSILSPLPNEQDFAINVCTLLSNEGKHTLKLEKHPRILHCLLAHAAVFNHQSMRDFFEDHYKNVRGHSVKHFWSDVLGDKALLPLLNESKFVRRKKGKLLACEESKEKEEPIKMDVEADSGLVDLANSADKTSDDTDVEEVDCDSGSESKCKINLKITDDDKELFCVGRTLGMQDYVGQRVLQIAMVLRNLSFTEENLSLLSSDVHFIRFMLLCCGANWDCLHQVGHDMLANVAVDVKLEEPFVDHVLRVVNNGIHSQDRAVILSSIEILNKLGQNEDNEELLQKCLQQKVYERICSFLTLHDIMLLVYTLECLYSLSSLGERACNAIMHVHGAIDTLVSLVTVEAQSYGPKACILMRVVETVSGGTSMMSMAPTAPPPTPIQPSSYPPSPYPPSSFPSSFPSPLPPIPSSLSGFTSSPGMYHPIPSSSPSLVSSPMPLPFPMTPAVASFVATTSMPVSQTTTLVQSGPSHPPPLQPTQVTPQPVPKQMIQTRPPQPMGSTAASIATVSPVGVSGQLVAQENEQFAIQWLRNHFEPSTVPGRGIEQGELYKQYITACARVGRKGVIAPGHFPQCVKTVFGANVGPKEVIAARANANGDLGSTTSLFIYEGIQVRGKPPLAPNILPGQLPSSPILKAQLSAPPKPNASPPPPLTPIPSTIVKKDIKTKVSTHPHLSQALLNAGQQVQTQTTCAIGTLVTTATSSVPVASTSANAATPEVTNSNTSLIKSLLANKVCEIPSSSAHSMAANTATPCEVTNVSSTVGLQVVQRQQQAKMLQQQQQQQQTSQPQVVTQQQPAQSQQLILQQQLLQPQQQVQVQQPNQPPAQQSVPQPQVQQPQTSQPLQPVGQQSQQVSVAAAPVKGQMLSRINGARQPVQQMEMNVNQRSDIDTSEIPFSTGTTSIVISSGMQTQAPGSNNNVKLVIENHGKGPPQPNSPGAKSETSETSNQIAATVPLDQNNCVSSTAYADANETPTISIAESENSLSSFDNLIVNGVPNSLNVDSLTNKTISIGSLSSPNKSLMLADLLEKTIEKNDPPVLNGALRISDKGLELVDKEDGSNKSINEHRSVIKKTISTEHETVIVNSNNNSSSNNNVSSNPCNEVKQNGSKDGADSDKSSCVIVGTKRPSSEEISQDEPKRPHINGNKSPSPEPTEESEVKASSTAANLYAALAADLLSDSEDDPPAPQQPAPPQTPPVQQVMLAQGGGHRGIIVAAAPGSMPQRVVMGQQYVLAQPQTALVQGQTQTVLVAQTSQQQGTGSKTIIILHPQGHQISANSPGQQQQIQGQIQSQPMQQHTTTGIQSPVVLQSSQQPPTKILVSRVTTMTQNPAQQSIVTVPTQTSFASNAPIMAATATPQIRGIVSTVPEASVATGAVTVASAGPPPSVSPAPGNIILNKQVINKVIKTVGQSVQSYQLTSVGATPTTATVPSPSVPVAPSRVTPMVVQNRGQPGQPDGHFLCEWRGCMRNFKSANEVYMHACEAHCPSGTQEIQCLWERCDAMKRRRFSLMTHLYDRHCNPDVLRMMAVRRKQLSQSGRSEIPPPPPPAPHPGYAPNAAFHAIKRHALEFVNPKELQLRAVKPGPEPSPVPVEQDDNEGPVTKSIRLTSALILRNLVIYSTSGKRNLTRYEPHLASVALSNVESSRTIAQVLYDMSQQQSSPR</sequence>
<proteinExistence type="predicted"/>
<feature type="domain" description="RFX-type winged-helix" evidence="7">
    <location>
        <begin position="694"/>
        <end position="783"/>
    </location>
</feature>
<feature type="compositionally biased region" description="Low complexity" evidence="5">
    <location>
        <begin position="1252"/>
        <end position="1266"/>
    </location>
</feature>
<feature type="region of interest" description="Disordered" evidence="5">
    <location>
        <begin position="982"/>
        <end position="1025"/>
    </location>
</feature>
<dbReference type="SMART" id="SM01014">
    <property type="entry name" value="ARID"/>
    <property type="match status" value="1"/>
</dbReference>
<keyword evidence="1" id="KW-0156">Chromatin regulator</keyword>
<feature type="region of interest" description="Disordered" evidence="5">
    <location>
        <begin position="1252"/>
        <end position="1329"/>
    </location>
</feature>
<feature type="compositionally biased region" description="Pro residues" evidence="5">
    <location>
        <begin position="543"/>
        <end position="568"/>
    </location>
</feature>
<evidence type="ECO:0000259" key="6">
    <source>
        <dbReference type="PROSITE" id="PS51011"/>
    </source>
</evidence>
<dbReference type="InterPro" id="IPR016024">
    <property type="entry name" value="ARM-type_fold"/>
</dbReference>
<feature type="region of interest" description="Disordered" evidence="5">
    <location>
        <begin position="1088"/>
        <end position="1115"/>
    </location>
</feature>
<dbReference type="PROSITE" id="PS51011">
    <property type="entry name" value="ARID"/>
    <property type="match status" value="1"/>
</dbReference>
<feature type="compositionally biased region" description="Pro residues" evidence="5">
    <location>
        <begin position="1352"/>
        <end position="1363"/>
    </location>
</feature>
<feature type="compositionally biased region" description="Pro residues" evidence="5">
    <location>
        <begin position="1708"/>
        <end position="1719"/>
    </location>
</feature>
<evidence type="ECO:0000259" key="7">
    <source>
        <dbReference type="PROSITE" id="PS51526"/>
    </source>
</evidence>
<dbReference type="Proteomes" id="UP001152759">
    <property type="component" value="Chromosome 9"/>
</dbReference>
<dbReference type="Pfam" id="PF01388">
    <property type="entry name" value="ARID"/>
    <property type="match status" value="1"/>
</dbReference>
<evidence type="ECO:0000256" key="5">
    <source>
        <dbReference type="SAM" id="MobiDB-lite"/>
    </source>
</evidence>
<dbReference type="EMBL" id="OU963870">
    <property type="protein sequence ID" value="CAH0395212.1"/>
    <property type="molecule type" value="Genomic_DNA"/>
</dbReference>
<dbReference type="PROSITE" id="PS51526">
    <property type="entry name" value="RFX_DBD"/>
    <property type="match status" value="1"/>
</dbReference>
<dbReference type="PANTHER" id="PTHR22970:SF14">
    <property type="entry name" value="AT-RICH INTERACTIVE DOMAIN-CONTAINING PROTEIN 2"/>
    <property type="match status" value="1"/>
</dbReference>
<name>A0A9P0F7F5_BEMTA</name>
<evidence type="ECO:0000256" key="3">
    <source>
        <dbReference type="ARBA" id="ARBA00023163"/>
    </source>
</evidence>
<dbReference type="GO" id="GO:0006355">
    <property type="term" value="P:regulation of DNA-templated transcription"/>
    <property type="evidence" value="ECO:0007669"/>
    <property type="project" value="InterPro"/>
</dbReference>
<keyword evidence="2" id="KW-0805">Transcription regulation</keyword>
<feature type="region of interest" description="Disordered" evidence="5">
    <location>
        <begin position="1747"/>
        <end position="1766"/>
    </location>
</feature>
<feature type="domain" description="ARID" evidence="6">
    <location>
        <begin position="13"/>
        <end position="105"/>
    </location>
</feature>
<evidence type="ECO:0008006" key="10">
    <source>
        <dbReference type="Google" id="ProtNLM"/>
    </source>
</evidence>
<dbReference type="InterPro" id="IPR001606">
    <property type="entry name" value="ARID_dom"/>
</dbReference>
<dbReference type="KEGG" id="btab:109044119"/>
<protein>
    <recommendedName>
        <fullName evidence="10">AT-rich interactive domain-containing protein 2</fullName>
    </recommendedName>
</protein>
<dbReference type="Gene3D" id="1.25.10.10">
    <property type="entry name" value="Leucine-rich Repeat Variant"/>
    <property type="match status" value="1"/>
</dbReference>
<dbReference type="PANTHER" id="PTHR22970">
    <property type="entry name" value="AT-RICH INTERACTIVE DOMAIN-CONTAINING PROTEIN 2"/>
    <property type="match status" value="1"/>
</dbReference>
<keyword evidence="9" id="KW-1185">Reference proteome</keyword>
<dbReference type="InterPro" id="IPR003150">
    <property type="entry name" value="DNA-bd_RFX"/>
</dbReference>
<evidence type="ECO:0000256" key="4">
    <source>
        <dbReference type="ARBA" id="ARBA00023242"/>
    </source>
</evidence>
<feature type="compositionally biased region" description="Polar residues" evidence="5">
    <location>
        <begin position="657"/>
        <end position="670"/>
    </location>
</feature>
<dbReference type="PROSITE" id="PS00028">
    <property type="entry name" value="ZINC_FINGER_C2H2_1"/>
    <property type="match status" value="1"/>
</dbReference>
<evidence type="ECO:0000313" key="8">
    <source>
        <dbReference type="EMBL" id="CAH0395212.1"/>
    </source>
</evidence>
<evidence type="ECO:0000313" key="9">
    <source>
        <dbReference type="Proteomes" id="UP001152759"/>
    </source>
</evidence>
<dbReference type="Gene3D" id="1.10.150.60">
    <property type="entry name" value="ARID DNA-binding domain"/>
    <property type="match status" value="1"/>
</dbReference>
<feature type="region of interest" description="Disordered" evidence="5">
    <location>
        <begin position="630"/>
        <end position="670"/>
    </location>
</feature>
<dbReference type="SMART" id="SM00501">
    <property type="entry name" value="BRIGHT"/>
    <property type="match status" value="1"/>
</dbReference>
<accession>A0A9P0F7F5</accession>
<dbReference type="InterPro" id="IPR052406">
    <property type="entry name" value="Chromatin_Remodeling_Comp"/>
</dbReference>
<dbReference type="GO" id="GO:0006325">
    <property type="term" value="P:chromatin organization"/>
    <property type="evidence" value="ECO:0007669"/>
    <property type="project" value="UniProtKB-KW"/>
</dbReference>
<dbReference type="GO" id="GO:0003677">
    <property type="term" value="F:DNA binding"/>
    <property type="evidence" value="ECO:0007669"/>
    <property type="project" value="InterPro"/>
</dbReference>
<dbReference type="SUPFAM" id="SSF48371">
    <property type="entry name" value="ARM repeat"/>
    <property type="match status" value="1"/>
</dbReference>
<dbReference type="InterPro" id="IPR036431">
    <property type="entry name" value="ARID_dom_sf"/>
</dbReference>